<reference evidence="1" key="1">
    <citation type="submission" date="2019-08" db="EMBL/GenBank/DDBJ databases">
        <authorList>
            <person name="Kucharzyk K."/>
            <person name="Murdoch R.W."/>
            <person name="Higgins S."/>
            <person name="Loffler F."/>
        </authorList>
    </citation>
    <scope>NUCLEOTIDE SEQUENCE</scope>
</reference>
<organism evidence="1">
    <name type="scientific">bioreactor metagenome</name>
    <dbReference type="NCBI Taxonomy" id="1076179"/>
    <lineage>
        <taxon>unclassified sequences</taxon>
        <taxon>metagenomes</taxon>
        <taxon>ecological metagenomes</taxon>
    </lineage>
</organism>
<comment type="caution">
    <text evidence="1">The sequence shown here is derived from an EMBL/GenBank/DDBJ whole genome shotgun (WGS) entry which is preliminary data.</text>
</comment>
<accession>A0A645J8A4</accession>
<protein>
    <submittedName>
        <fullName evidence="1">Uncharacterized protein</fullName>
    </submittedName>
</protein>
<gene>
    <name evidence="1" type="ORF">SDC9_206645</name>
</gene>
<sequence>MAVHMPGGLLAGKERSLDIDGKDAIKIFFRNLGKKFRDHNPGIID</sequence>
<dbReference type="EMBL" id="VSSQ01132308">
    <property type="protein sequence ID" value="MPN58929.1"/>
    <property type="molecule type" value="Genomic_DNA"/>
</dbReference>
<evidence type="ECO:0000313" key="1">
    <source>
        <dbReference type="EMBL" id="MPN58929.1"/>
    </source>
</evidence>
<name>A0A645J8A4_9ZZZZ</name>
<dbReference type="AlphaFoldDB" id="A0A645J8A4"/>
<proteinExistence type="predicted"/>